<accession>A0A7E5A175</accession>
<organism evidence="1 2">
    <name type="scientific">Panagrellus redivivus</name>
    <name type="common">Microworm</name>
    <dbReference type="NCBI Taxonomy" id="6233"/>
    <lineage>
        <taxon>Eukaryota</taxon>
        <taxon>Metazoa</taxon>
        <taxon>Ecdysozoa</taxon>
        <taxon>Nematoda</taxon>
        <taxon>Chromadorea</taxon>
        <taxon>Rhabditida</taxon>
        <taxon>Tylenchina</taxon>
        <taxon>Panagrolaimomorpha</taxon>
        <taxon>Panagrolaimoidea</taxon>
        <taxon>Panagrolaimidae</taxon>
        <taxon>Panagrellus</taxon>
    </lineage>
</organism>
<proteinExistence type="predicted"/>
<reference evidence="2" key="2">
    <citation type="submission" date="2020-10" db="UniProtKB">
        <authorList>
            <consortium name="WormBaseParasite"/>
        </authorList>
    </citation>
    <scope>IDENTIFICATION</scope>
</reference>
<evidence type="ECO:0000313" key="1">
    <source>
        <dbReference type="Proteomes" id="UP000492821"/>
    </source>
</evidence>
<keyword evidence="1" id="KW-1185">Reference proteome</keyword>
<reference evidence="1" key="1">
    <citation type="journal article" date="2013" name="Genetics">
        <title>The draft genome and transcriptome of Panagrellus redivivus are shaped by the harsh demands of a free-living lifestyle.</title>
        <authorList>
            <person name="Srinivasan J."/>
            <person name="Dillman A.R."/>
            <person name="Macchietto M.G."/>
            <person name="Heikkinen L."/>
            <person name="Lakso M."/>
            <person name="Fracchia K.M."/>
            <person name="Antoshechkin I."/>
            <person name="Mortazavi A."/>
            <person name="Wong G."/>
            <person name="Sternberg P.W."/>
        </authorList>
    </citation>
    <scope>NUCLEOTIDE SEQUENCE [LARGE SCALE GENOMIC DNA]</scope>
    <source>
        <strain evidence="1">MT8872</strain>
    </source>
</reference>
<name>A0A7E5A175_PANRE</name>
<sequence>MPYPIAKLPYGLRCRLSELAIPAERYRLQVAAANVAICAPKLELVENHSGAYISMDPYRQVYYECRTPTGNKTILMTEKVDNLMRVCGDLRLNSNNFNDIPSKFLDCLILEPSSFVLFSSIIGTIDVSKNFFKFLKSKVSFKFCVHVYIMFIHKRRGNPILHFGDLFATYPKIRALTIQKVFPISWMNDILKYQQQKLDFLFLIGIREEMGPLNAEKLIIFLEAQEESFTLNLTMFEEYPASWIKDLMIHPRFLKSSKVYGHRGHRKIEIARDGQPVVFVLMHKNETM</sequence>
<dbReference type="WBParaSite" id="Pan_g8527.t1">
    <property type="protein sequence ID" value="Pan_g8527.t1"/>
    <property type="gene ID" value="Pan_g8527"/>
</dbReference>
<dbReference type="AlphaFoldDB" id="A0A7E5A175"/>
<dbReference type="Proteomes" id="UP000492821">
    <property type="component" value="Unassembled WGS sequence"/>
</dbReference>
<protein>
    <submittedName>
        <fullName evidence="2">F-box domain-containing protein</fullName>
    </submittedName>
</protein>
<evidence type="ECO:0000313" key="2">
    <source>
        <dbReference type="WBParaSite" id="Pan_g8527.t1"/>
    </source>
</evidence>